<sequence length="438" mass="51838">MKNYINILLDAEFELSFPFECKDFSSRCIASMLYEPLFNKKDGVYSSNYIKNHYLNTKDHSITLELFDGLFFSNGQKLTSTSIYKTLLYQIMNRTMFSYYLDFIEGVPSILYDDIHHGDIGIIDIVDKNMLKIVYNRQVDYCDLFSNVEFSPVYFNENNYPELHVSNGKFKIFKIKEYQITLERNGYCLNKYENIKYVNFIVNKNLYYPIELYRKGNVDVTSCTYFPNELVAHEKVINKESNIFFILGMKKEFVIFKSAFKKLLTDYINKNLLNILSPLNGYFFDNDLEYKECHIVNNISPKEINIAYLDYYPNEHIIFVLCDFLSNLGLKINLHGFDIHTYCKIDKSKYDIYLTLSVLLTENNYDLSIFYMSYLDSKDIEQYLKILNSEGPEDDYKNQSEYLLSHALCLPICRGRFIYMKSSHLKNFYISDKGVYNF</sequence>
<comment type="caution">
    <text evidence="1">The sequence shown here is derived from an EMBL/GenBank/DDBJ whole genome shotgun (WGS) entry which is preliminary data.</text>
</comment>
<accession>A0A4R2N3C5</accession>
<protein>
    <submittedName>
        <fullName evidence="1">Extracellular solute-binding protein (Family 5)</fullName>
    </submittedName>
</protein>
<dbReference type="Gene3D" id="3.40.190.10">
    <property type="entry name" value="Periplasmic binding protein-like II"/>
    <property type="match status" value="1"/>
</dbReference>
<proteinExistence type="predicted"/>
<keyword evidence="2" id="KW-1185">Reference proteome</keyword>
<name>A0A4R2N3C5_9PAST</name>
<dbReference type="AlphaFoldDB" id="A0A4R2N3C5"/>
<dbReference type="EMBL" id="SLXI01000001">
    <property type="protein sequence ID" value="TCP14357.1"/>
    <property type="molecule type" value="Genomic_DNA"/>
</dbReference>
<dbReference type="RefSeq" id="WP_132022162.1">
    <property type="nucleotide sequence ID" value="NZ_CP016605.1"/>
</dbReference>
<dbReference type="OrthoDB" id="9796817at2"/>
<organism evidence="1 2">
    <name type="scientific">Bisgaardia hudsonensis</name>
    <dbReference type="NCBI Taxonomy" id="109472"/>
    <lineage>
        <taxon>Bacteria</taxon>
        <taxon>Pseudomonadati</taxon>
        <taxon>Pseudomonadota</taxon>
        <taxon>Gammaproteobacteria</taxon>
        <taxon>Pasteurellales</taxon>
        <taxon>Pasteurellaceae</taxon>
        <taxon>Bisgaardia</taxon>
    </lineage>
</organism>
<evidence type="ECO:0000313" key="2">
    <source>
        <dbReference type="Proteomes" id="UP000294841"/>
    </source>
</evidence>
<dbReference type="SUPFAM" id="SSF53850">
    <property type="entry name" value="Periplasmic binding protein-like II"/>
    <property type="match status" value="1"/>
</dbReference>
<reference evidence="1 2" key="1">
    <citation type="submission" date="2019-03" db="EMBL/GenBank/DDBJ databases">
        <title>Genomic Encyclopedia of Type Strains, Phase IV (KMG-IV): sequencing the most valuable type-strain genomes for metagenomic binning, comparative biology and taxonomic classification.</title>
        <authorList>
            <person name="Goeker M."/>
        </authorList>
    </citation>
    <scope>NUCLEOTIDE SEQUENCE [LARGE SCALE GENOMIC DNA]</scope>
    <source>
        <strain evidence="1 2">DSM 28231</strain>
    </source>
</reference>
<evidence type="ECO:0000313" key="1">
    <source>
        <dbReference type="EMBL" id="TCP14357.1"/>
    </source>
</evidence>
<gene>
    <name evidence="1" type="ORF">EV697_101498</name>
</gene>
<dbReference type="Proteomes" id="UP000294841">
    <property type="component" value="Unassembled WGS sequence"/>
</dbReference>